<dbReference type="PANTHER" id="PTHR43851">
    <property type="match status" value="1"/>
</dbReference>
<evidence type="ECO:0000313" key="3">
    <source>
        <dbReference type="Proteomes" id="UP000680679"/>
    </source>
</evidence>
<dbReference type="Proteomes" id="UP000680679">
    <property type="component" value="Chromosome"/>
</dbReference>
<dbReference type="EMBL" id="AP024563">
    <property type="protein sequence ID" value="BCU06354.1"/>
    <property type="molecule type" value="Genomic_DNA"/>
</dbReference>
<evidence type="ECO:0000259" key="1">
    <source>
        <dbReference type="Pfam" id="PF03109"/>
    </source>
</evidence>
<feature type="domain" description="ABC1 atypical kinase-like" evidence="1">
    <location>
        <begin position="1"/>
        <end position="55"/>
    </location>
</feature>
<dbReference type="PANTHER" id="PTHR43851:SF3">
    <property type="entry name" value="COENZYME Q8"/>
    <property type="match status" value="1"/>
</dbReference>
<keyword evidence="3" id="KW-1185">Reference proteome</keyword>
<organism evidence="2 3">
    <name type="scientific">Allochromatium tepidum</name>
    <dbReference type="NCBI Taxonomy" id="553982"/>
    <lineage>
        <taxon>Bacteria</taxon>
        <taxon>Pseudomonadati</taxon>
        <taxon>Pseudomonadota</taxon>
        <taxon>Gammaproteobacteria</taxon>
        <taxon>Chromatiales</taxon>
        <taxon>Chromatiaceae</taxon>
        <taxon>Allochromatium</taxon>
    </lineage>
</organism>
<dbReference type="InterPro" id="IPR051409">
    <property type="entry name" value="Atypical_kinase_ADCK"/>
</dbReference>
<protein>
    <recommendedName>
        <fullName evidence="1">ABC1 atypical kinase-like domain-containing protein</fullName>
    </recommendedName>
</protein>
<accession>A0ABM7QKT6</accession>
<gene>
    <name evidence="2" type="ORF">Atep_10310</name>
</gene>
<dbReference type="InterPro" id="IPR004147">
    <property type="entry name" value="ABC1_dom"/>
</dbReference>
<reference evidence="2 3" key="1">
    <citation type="submission" date="2021-04" db="EMBL/GenBank/DDBJ databases">
        <title>Complete genome sequencing of Allochromatium tepidum strain NZ.</title>
        <authorList>
            <person name="Tsukatani Y."/>
            <person name="Mori H."/>
        </authorList>
    </citation>
    <scope>NUCLEOTIDE SEQUENCE [LARGE SCALE GENOMIC DNA]</scope>
    <source>
        <strain evidence="2 3">NZ</strain>
    </source>
</reference>
<sequence length="155" mass="17224">MQTDPNFGNYLYDAASRRIVLLDFGATKPVAPELVEQYRRLAASAIGGDRAGMRAASVALGYVGADDPDEHVEAMMDLLALAAEPLRHPGHYDFGLSDLFERVYHRGRALFHSGVFSTAPAPETLFLHRKFMGSFMLSRRLRARVELSEMAHLCL</sequence>
<proteinExistence type="predicted"/>
<dbReference type="Pfam" id="PF03109">
    <property type="entry name" value="ABC1"/>
    <property type="match status" value="1"/>
</dbReference>
<name>A0ABM7QKT6_9GAMM</name>
<evidence type="ECO:0000313" key="2">
    <source>
        <dbReference type="EMBL" id="BCU06354.1"/>
    </source>
</evidence>